<feature type="domain" description="DUF6797" evidence="1">
    <location>
        <begin position="65"/>
        <end position="161"/>
    </location>
</feature>
<evidence type="ECO:0000313" key="2">
    <source>
        <dbReference type="EMBL" id="MBK1817286.1"/>
    </source>
</evidence>
<dbReference type="PANTHER" id="PTHR33546">
    <property type="entry name" value="LARGE, MULTIFUNCTIONAL SECRETED PROTEIN-RELATED"/>
    <property type="match status" value="1"/>
</dbReference>
<dbReference type="EMBL" id="JAENIK010000012">
    <property type="protein sequence ID" value="MBK1817286.1"/>
    <property type="molecule type" value="Genomic_DNA"/>
</dbReference>
<name>A0A934R509_9BACT</name>
<dbReference type="PANTHER" id="PTHR33546:SF1">
    <property type="entry name" value="LARGE, MULTIFUNCTIONAL SECRETED PROTEIN"/>
    <property type="match status" value="1"/>
</dbReference>
<dbReference type="Proteomes" id="UP000600139">
    <property type="component" value="Unassembled WGS sequence"/>
</dbReference>
<dbReference type="InterPro" id="IPR046476">
    <property type="entry name" value="DUF6797"/>
</dbReference>
<dbReference type="SUPFAM" id="SSF63829">
    <property type="entry name" value="Calcium-dependent phosphotriesterase"/>
    <property type="match status" value="1"/>
</dbReference>
<proteinExistence type="predicted"/>
<dbReference type="RefSeq" id="WP_200352231.1">
    <property type="nucleotide sequence ID" value="NZ_BAABHZ010000001.1"/>
</dbReference>
<sequence length="748" mass="81090">MSFVTQLACLAATATVVQVARAAEWYEEMKIGPAWSNTFEDTFQGTKRVAALKGILLDLGDNHRALFDTETLRLVTAYQGKFKWGGTPWTGQHGPLISLADENAIFNTPSAPGWADSGGSFEDKREIPGFGNLKDATYKGYYRSGSTIVLQYAVNGTDILEVVSGENGTITRTFLVAARTKDLILTVADEKGNFTVSKDKAKSADGLGVTTTGGITLNYELKTPGHLLAKIPKGAAGVFQIALARGTEPKAAAAPDIKKLITGGAPLYPEIVETKGTVSSDKESPYVTDVVTLPNDNPWKSNLRFGGFDFIDEDSAALSSWNGDVWVVKGLKGDWSNFKWQRIASGLFETLGVKVVDGKIFVNGRDQITELVDLNGDGETDYFKVFNRDVIISPNFHEFAFELQTDKAGNFYFSKASPVKGGGRGFDRILPNNGTIVKISPDGKKSEIVATGLRAPGGLGVGPNGELTTGENEGTNQPACKINYTKPGKPVFFGTEASRQFLKSAPYTEPLCYLPMSVDNSGASQVWVPEGANFGVAAGTMLHLSYGQSTVYEVLPVPRKNGSLQGGVVKLPITLQSSAMRARFQKDGSLYLLGFRGWQTNAATECAFQRVRHNADVVVPVPEKMEYTPKGIRLKFPSKLDKELAEDPTSYGSERWNYVRGPQYGSGEFSVDRPDKAAEEQALTRESKDHNVHDTVKIDSARLLPDGQTVELELAGMKPCMTLKVTYDLENTEGGVIKGAMYGTVYKD</sequence>
<accession>A0A934R509</accession>
<dbReference type="Pfam" id="PF20601">
    <property type="entry name" value="DUF6797"/>
    <property type="match status" value="1"/>
</dbReference>
<protein>
    <recommendedName>
        <fullName evidence="1">DUF6797 domain-containing protein</fullName>
    </recommendedName>
</protein>
<comment type="caution">
    <text evidence="2">The sequence shown here is derived from an EMBL/GenBank/DDBJ whole genome shotgun (WGS) entry which is preliminary data.</text>
</comment>
<dbReference type="Gene3D" id="2.120.10.30">
    <property type="entry name" value="TolB, C-terminal domain"/>
    <property type="match status" value="1"/>
</dbReference>
<keyword evidence="3" id="KW-1185">Reference proteome</keyword>
<dbReference type="InterPro" id="IPR011042">
    <property type="entry name" value="6-blade_b-propeller_TolB-like"/>
</dbReference>
<evidence type="ECO:0000313" key="3">
    <source>
        <dbReference type="Proteomes" id="UP000600139"/>
    </source>
</evidence>
<reference evidence="2" key="1">
    <citation type="submission" date="2021-01" db="EMBL/GenBank/DDBJ databases">
        <title>Modified the classification status of verrucomicrobia.</title>
        <authorList>
            <person name="Feng X."/>
        </authorList>
    </citation>
    <scope>NUCLEOTIDE SEQUENCE</scope>
    <source>
        <strain evidence="2">JCM 18052</strain>
    </source>
</reference>
<organism evidence="2 3">
    <name type="scientific">Luteolibacter yonseiensis</name>
    <dbReference type="NCBI Taxonomy" id="1144680"/>
    <lineage>
        <taxon>Bacteria</taxon>
        <taxon>Pseudomonadati</taxon>
        <taxon>Verrucomicrobiota</taxon>
        <taxon>Verrucomicrobiia</taxon>
        <taxon>Verrucomicrobiales</taxon>
        <taxon>Verrucomicrobiaceae</taxon>
        <taxon>Luteolibacter</taxon>
    </lineage>
</organism>
<gene>
    <name evidence="2" type="ORF">JIN84_16825</name>
</gene>
<dbReference type="AlphaFoldDB" id="A0A934R509"/>
<evidence type="ECO:0000259" key="1">
    <source>
        <dbReference type="Pfam" id="PF20601"/>
    </source>
</evidence>